<feature type="transmembrane region" description="Helical" evidence="5">
    <location>
        <begin position="72"/>
        <end position="95"/>
    </location>
</feature>
<accession>A0A7C5M0L8</accession>
<sequence>MYFLIAGCVLFFGTHLYTSVRTRDPARDIRVRLGPAKYMAIYSVFAGLGFVLMVWGYGLARPSPTLYTPPTWGAHINLALMLPALILVFAAYAPLGYVKNAVKHPMVLGVILWSFGHLLANGELNSVILFGSFLAYALIDRILVMGRPVKIPAKPPSLFADIYAVCVGAAVYFLFYKYLHAMMIGVPVIA</sequence>
<dbReference type="AlphaFoldDB" id="A0A7C5M0L8"/>
<evidence type="ECO:0000259" key="6">
    <source>
        <dbReference type="Pfam" id="PF07298"/>
    </source>
</evidence>
<keyword evidence="2 5" id="KW-0812">Transmembrane</keyword>
<dbReference type="GO" id="GO:0016020">
    <property type="term" value="C:membrane"/>
    <property type="evidence" value="ECO:0007669"/>
    <property type="project" value="UniProtKB-SubCell"/>
</dbReference>
<feature type="transmembrane region" description="Helical" evidence="5">
    <location>
        <begin position="158"/>
        <end position="175"/>
    </location>
</feature>
<gene>
    <name evidence="7" type="ORF">ENJ42_06620</name>
</gene>
<evidence type="ECO:0000313" key="7">
    <source>
        <dbReference type="EMBL" id="HHL43268.1"/>
    </source>
</evidence>
<reference evidence="7" key="1">
    <citation type="journal article" date="2020" name="mSystems">
        <title>Genome- and Community-Level Interaction Insights into Carbon Utilization and Element Cycling Functions of Hydrothermarchaeota in Hydrothermal Sediment.</title>
        <authorList>
            <person name="Zhou Z."/>
            <person name="Liu Y."/>
            <person name="Xu W."/>
            <person name="Pan J."/>
            <person name="Luo Z.H."/>
            <person name="Li M."/>
        </authorList>
    </citation>
    <scope>NUCLEOTIDE SEQUENCE [LARGE SCALE GENOMIC DNA]</scope>
    <source>
        <strain evidence="7">HyVt-485</strain>
    </source>
</reference>
<dbReference type="Proteomes" id="UP000885830">
    <property type="component" value="Unassembled WGS sequence"/>
</dbReference>
<feature type="transmembrane region" description="Helical" evidence="5">
    <location>
        <begin position="127"/>
        <end position="146"/>
    </location>
</feature>
<comment type="caution">
    <text evidence="7">The sequence shown here is derived from an EMBL/GenBank/DDBJ whole genome shotgun (WGS) entry which is preliminary data.</text>
</comment>
<dbReference type="EMBL" id="DRMJ01000342">
    <property type="protein sequence ID" value="HHL43268.1"/>
    <property type="molecule type" value="Genomic_DNA"/>
</dbReference>
<keyword evidence="3 5" id="KW-1133">Transmembrane helix</keyword>
<protein>
    <submittedName>
        <fullName evidence="7">NnrU family protein</fullName>
    </submittedName>
</protein>
<evidence type="ECO:0000256" key="3">
    <source>
        <dbReference type="ARBA" id="ARBA00022989"/>
    </source>
</evidence>
<feature type="domain" description="NnrU" evidence="6">
    <location>
        <begin position="4"/>
        <end position="187"/>
    </location>
</feature>
<dbReference type="Pfam" id="PF07298">
    <property type="entry name" value="NnrU"/>
    <property type="match status" value="1"/>
</dbReference>
<comment type="subcellular location">
    <subcellularLocation>
        <location evidence="1">Membrane</location>
        <topology evidence="1">Multi-pass membrane protein</topology>
    </subcellularLocation>
</comment>
<proteinExistence type="predicted"/>
<evidence type="ECO:0000256" key="4">
    <source>
        <dbReference type="ARBA" id="ARBA00023136"/>
    </source>
</evidence>
<evidence type="ECO:0000256" key="1">
    <source>
        <dbReference type="ARBA" id="ARBA00004141"/>
    </source>
</evidence>
<name>A0A7C5M0L8_9PROT</name>
<evidence type="ECO:0000256" key="5">
    <source>
        <dbReference type="SAM" id="Phobius"/>
    </source>
</evidence>
<feature type="transmembrane region" description="Helical" evidence="5">
    <location>
        <begin position="38"/>
        <end position="60"/>
    </location>
</feature>
<dbReference type="InterPro" id="IPR009915">
    <property type="entry name" value="NnrU_dom"/>
</dbReference>
<organism evidence="7">
    <name type="scientific">Hellea balneolensis</name>
    <dbReference type="NCBI Taxonomy" id="287478"/>
    <lineage>
        <taxon>Bacteria</taxon>
        <taxon>Pseudomonadati</taxon>
        <taxon>Pseudomonadota</taxon>
        <taxon>Alphaproteobacteria</taxon>
        <taxon>Maricaulales</taxon>
        <taxon>Robiginitomaculaceae</taxon>
        <taxon>Hellea</taxon>
    </lineage>
</organism>
<evidence type="ECO:0000256" key="2">
    <source>
        <dbReference type="ARBA" id="ARBA00022692"/>
    </source>
</evidence>
<keyword evidence="4 5" id="KW-0472">Membrane</keyword>